<sequence>MFTDNDDTTTLAVGTSVGGCVIIIAIIVVICIYRRHHERPASDKGQAFDNDYDSYGLRDNVLYISSQQTDNSETLTNVNTQNTNMISVDIEGNYSTVDLDEIPPVEDSDGDYSSINLVKLTTLKSNINGSTNEKPIIAPKLKQKMTIADDVYSVPDKKRVKHVTAPGENGCEYAVVSKTNKSNANNSGDQPSTSNVYAVVEKKKRVSDGKDTNQKRDSFTAENDSETGQS</sequence>
<feature type="compositionally biased region" description="Polar residues" evidence="1">
    <location>
        <begin position="181"/>
        <end position="196"/>
    </location>
</feature>
<feature type="compositionally biased region" description="Basic and acidic residues" evidence="1">
    <location>
        <begin position="206"/>
        <end position="219"/>
    </location>
</feature>
<evidence type="ECO:0000256" key="1">
    <source>
        <dbReference type="SAM" id="MobiDB-lite"/>
    </source>
</evidence>
<keyword evidence="2" id="KW-0472">Membrane</keyword>
<dbReference type="OrthoDB" id="6191788at2759"/>
<protein>
    <submittedName>
        <fullName evidence="3">Uncharacterized protein</fullName>
    </submittedName>
</protein>
<name>A0A8B6BMW5_MYTGA</name>
<comment type="caution">
    <text evidence="3">The sequence shown here is derived from an EMBL/GenBank/DDBJ whole genome shotgun (WGS) entry which is preliminary data.</text>
</comment>
<feature type="region of interest" description="Disordered" evidence="1">
    <location>
        <begin position="181"/>
        <end position="230"/>
    </location>
</feature>
<dbReference type="Proteomes" id="UP000596742">
    <property type="component" value="Unassembled WGS sequence"/>
</dbReference>
<feature type="compositionally biased region" description="Polar residues" evidence="1">
    <location>
        <begin position="220"/>
        <end position="230"/>
    </location>
</feature>
<dbReference type="EMBL" id="UYJE01000427">
    <property type="protein sequence ID" value="VDH93212.1"/>
    <property type="molecule type" value="Genomic_DNA"/>
</dbReference>
<keyword evidence="2" id="KW-0812">Transmembrane</keyword>
<proteinExistence type="predicted"/>
<feature type="transmembrane region" description="Helical" evidence="2">
    <location>
        <begin position="12"/>
        <end position="33"/>
    </location>
</feature>
<evidence type="ECO:0000256" key="2">
    <source>
        <dbReference type="SAM" id="Phobius"/>
    </source>
</evidence>
<organism evidence="3 4">
    <name type="scientific">Mytilus galloprovincialis</name>
    <name type="common">Mediterranean mussel</name>
    <dbReference type="NCBI Taxonomy" id="29158"/>
    <lineage>
        <taxon>Eukaryota</taxon>
        <taxon>Metazoa</taxon>
        <taxon>Spiralia</taxon>
        <taxon>Lophotrochozoa</taxon>
        <taxon>Mollusca</taxon>
        <taxon>Bivalvia</taxon>
        <taxon>Autobranchia</taxon>
        <taxon>Pteriomorphia</taxon>
        <taxon>Mytilida</taxon>
        <taxon>Mytiloidea</taxon>
        <taxon>Mytilidae</taxon>
        <taxon>Mytilinae</taxon>
        <taxon>Mytilus</taxon>
    </lineage>
</organism>
<evidence type="ECO:0000313" key="3">
    <source>
        <dbReference type="EMBL" id="VDH93212.1"/>
    </source>
</evidence>
<dbReference type="AlphaFoldDB" id="A0A8B6BMW5"/>
<evidence type="ECO:0000313" key="4">
    <source>
        <dbReference type="Proteomes" id="UP000596742"/>
    </source>
</evidence>
<keyword evidence="4" id="KW-1185">Reference proteome</keyword>
<keyword evidence="2" id="KW-1133">Transmembrane helix</keyword>
<reference evidence="3" key="1">
    <citation type="submission" date="2018-11" db="EMBL/GenBank/DDBJ databases">
        <authorList>
            <person name="Alioto T."/>
            <person name="Alioto T."/>
        </authorList>
    </citation>
    <scope>NUCLEOTIDE SEQUENCE</scope>
</reference>
<gene>
    <name evidence="3" type="ORF">MGAL_10B008868</name>
</gene>
<accession>A0A8B6BMW5</accession>